<reference evidence="3" key="1">
    <citation type="submission" date="2013-12" db="EMBL/GenBank/DDBJ databases">
        <title>The Genome Sequence of Aphanomyces astaci APO3.</title>
        <authorList>
            <consortium name="The Broad Institute Genomics Platform"/>
            <person name="Russ C."/>
            <person name="Tyler B."/>
            <person name="van West P."/>
            <person name="Dieguez-Uribeondo J."/>
            <person name="Young S.K."/>
            <person name="Zeng Q."/>
            <person name="Gargeya S."/>
            <person name="Fitzgerald M."/>
            <person name="Abouelleil A."/>
            <person name="Alvarado L."/>
            <person name="Chapman S.B."/>
            <person name="Gainer-Dewar J."/>
            <person name="Goldberg J."/>
            <person name="Griggs A."/>
            <person name="Gujja S."/>
            <person name="Hansen M."/>
            <person name="Howarth C."/>
            <person name="Imamovic A."/>
            <person name="Ireland A."/>
            <person name="Larimer J."/>
            <person name="McCowan C."/>
            <person name="Murphy C."/>
            <person name="Pearson M."/>
            <person name="Poon T.W."/>
            <person name="Priest M."/>
            <person name="Roberts A."/>
            <person name="Saif S."/>
            <person name="Shea T."/>
            <person name="Sykes S."/>
            <person name="Wortman J."/>
            <person name="Nusbaum C."/>
            <person name="Birren B."/>
        </authorList>
    </citation>
    <scope>NUCLEOTIDE SEQUENCE [LARGE SCALE GENOMIC DNA]</scope>
    <source>
        <strain evidence="3">APO3</strain>
    </source>
</reference>
<accession>W4G7X9</accession>
<feature type="transmembrane region" description="Helical" evidence="2">
    <location>
        <begin position="487"/>
        <end position="510"/>
    </location>
</feature>
<dbReference type="GeneID" id="20812248"/>
<feature type="transmembrane region" description="Helical" evidence="2">
    <location>
        <begin position="264"/>
        <end position="290"/>
    </location>
</feature>
<dbReference type="AlphaFoldDB" id="W4G7X9"/>
<keyword evidence="2" id="KW-0812">Transmembrane</keyword>
<gene>
    <name evidence="3" type="ORF">H257_10252</name>
</gene>
<feature type="transmembrane region" description="Helical" evidence="2">
    <location>
        <begin position="225"/>
        <end position="244"/>
    </location>
</feature>
<evidence type="ECO:0000256" key="2">
    <source>
        <dbReference type="SAM" id="Phobius"/>
    </source>
</evidence>
<dbReference type="VEuPathDB" id="FungiDB:H257_10252"/>
<sequence>MSDEEGESSIDKWTVELRGNPASVPALQSRGATYMQLGQPVNAERDARAWLALQPKSARAFGLLGEALLRQSRNDEAVKAYKQGVALDANDVALQDGLHRARVAVLDELVADESVPAFVPMVVPVTMVGAQPPATVVPLHTSSTSATAVSPSDHSTFTHRQNAAQVVTTSHNDLPSTMSPADLMATLLLEIFNNLHMSSPQLSYSAILVALGVVTWCLQRIRTLSVVAAVALLLTALRPCRHYLLHICTRPFKWWLAKSSDKLYHMTLLPCVLATLPMLLRLIGLLNLFAFIHQDQWLACGVTLYLATTLFVTQDHPKLVKAGLHIVLVLYWVVHLGHVHDIFRFVPPIAFELAGYLLGSIPPRAIQDAIKAALASQLKGVASSQLHLWGVVALGHWAIDFWNQPSTLSVDDILTTFQSLQGSAVQLFQAEIRAHRRRQRQVGGSFVDLDDEYAVLVAYVAKTVRNLPPSWPVATVVMLVQRCVHMVACAMLFMLFGGTFGFALIPLMVLEVNAFSQICQVVWEEGRTTEHPSRDSLDVICMTSPPVLAVWSNLKAGVVGLECSVVASKVATATTSAALLASRLGGLAAAVAAVRREGLTPHVGSLVDGAMSLYESRHLVRPMLHAWTGVLEFWQRRR</sequence>
<feature type="transmembrane region" description="Helical" evidence="2">
    <location>
        <begin position="202"/>
        <end position="218"/>
    </location>
</feature>
<dbReference type="SMART" id="SM00028">
    <property type="entry name" value="TPR"/>
    <property type="match status" value="2"/>
</dbReference>
<dbReference type="SUPFAM" id="SSF48452">
    <property type="entry name" value="TPR-like"/>
    <property type="match status" value="1"/>
</dbReference>
<dbReference type="EMBL" id="KI913140">
    <property type="protein sequence ID" value="ETV75401.1"/>
    <property type="molecule type" value="Genomic_DNA"/>
</dbReference>
<dbReference type="OrthoDB" id="2335338at2759"/>
<keyword evidence="2" id="KW-0472">Membrane</keyword>
<keyword evidence="1" id="KW-0802">TPR repeat</keyword>
<proteinExistence type="predicted"/>
<name>W4G7X9_APHAT</name>
<evidence type="ECO:0000313" key="3">
    <source>
        <dbReference type="EMBL" id="ETV75401.1"/>
    </source>
</evidence>
<evidence type="ECO:0000256" key="1">
    <source>
        <dbReference type="PROSITE-ProRule" id="PRU00339"/>
    </source>
</evidence>
<feature type="transmembrane region" description="Helical" evidence="2">
    <location>
        <begin position="297"/>
        <end position="313"/>
    </location>
</feature>
<dbReference type="InterPro" id="IPR019734">
    <property type="entry name" value="TPR_rpt"/>
</dbReference>
<protein>
    <submittedName>
        <fullName evidence="3">Uncharacterized protein</fullName>
    </submittedName>
</protein>
<feature type="transmembrane region" description="Helical" evidence="2">
    <location>
        <begin position="319"/>
        <end position="337"/>
    </location>
</feature>
<keyword evidence="2" id="KW-1133">Transmembrane helix</keyword>
<dbReference type="PROSITE" id="PS50005">
    <property type="entry name" value="TPR"/>
    <property type="match status" value="1"/>
</dbReference>
<dbReference type="InterPro" id="IPR011990">
    <property type="entry name" value="TPR-like_helical_dom_sf"/>
</dbReference>
<feature type="repeat" description="TPR" evidence="1">
    <location>
        <begin position="58"/>
        <end position="91"/>
    </location>
</feature>
<organism evidence="3">
    <name type="scientific">Aphanomyces astaci</name>
    <name type="common">Crayfish plague agent</name>
    <dbReference type="NCBI Taxonomy" id="112090"/>
    <lineage>
        <taxon>Eukaryota</taxon>
        <taxon>Sar</taxon>
        <taxon>Stramenopiles</taxon>
        <taxon>Oomycota</taxon>
        <taxon>Saprolegniomycetes</taxon>
        <taxon>Saprolegniales</taxon>
        <taxon>Verrucalvaceae</taxon>
        <taxon>Aphanomyces</taxon>
    </lineage>
</organism>
<dbReference type="STRING" id="112090.W4G7X9"/>
<dbReference type="Gene3D" id="1.25.40.10">
    <property type="entry name" value="Tetratricopeptide repeat domain"/>
    <property type="match status" value="1"/>
</dbReference>
<dbReference type="RefSeq" id="XP_009835035.1">
    <property type="nucleotide sequence ID" value="XM_009836733.1"/>
</dbReference>